<keyword evidence="6" id="KW-1185">Reference proteome</keyword>
<evidence type="ECO:0000256" key="3">
    <source>
        <dbReference type="ARBA" id="ARBA00022801"/>
    </source>
</evidence>
<protein>
    <recommendedName>
        <fullName evidence="2">small monomeric GTPase</fullName>
        <ecNumber evidence="2">3.6.5.2</ecNumber>
    </recommendedName>
</protein>
<comment type="similarity">
    <text evidence="1">Belongs to the small GTPase superfamily. Ras family.</text>
</comment>
<proteinExistence type="inferred from homology"/>
<accession>A0A8S1GN78</accession>
<dbReference type="InterPro" id="IPR051065">
    <property type="entry name" value="Ras-related_GTPase"/>
</dbReference>
<dbReference type="SMART" id="SM00175">
    <property type="entry name" value="RAB"/>
    <property type="match status" value="1"/>
</dbReference>
<dbReference type="AlphaFoldDB" id="A0A8S1GN78"/>
<keyword evidence="3" id="KW-0378">Hydrolase</keyword>
<evidence type="ECO:0000313" key="6">
    <source>
        <dbReference type="Proteomes" id="UP000835052"/>
    </source>
</evidence>
<dbReference type="InterPro" id="IPR001806">
    <property type="entry name" value="Small_GTPase"/>
</dbReference>
<evidence type="ECO:0000256" key="4">
    <source>
        <dbReference type="ARBA" id="ARBA00048098"/>
    </source>
</evidence>
<dbReference type="Pfam" id="PF00071">
    <property type="entry name" value="Ras"/>
    <property type="match status" value="1"/>
</dbReference>
<comment type="catalytic activity">
    <reaction evidence="4">
        <text>GTP + H2O = GDP + phosphate + H(+)</text>
        <dbReference type="Rhea" id="RHEA:19669"/>
        <dbReference type="ChEBI" id="CHEBI:15377"/>
        <dbReference type="ChEBI" id="CHEBI:15378"/>
        <dbReference type="ChEBI" id="CHEBI:37565"/>
        <dbReference type="ChEBI" id="CHEBI:43474"/>
        <dbReference type="ChEBI" id="CHEBI:58189"/>
        <dbReference type="EC" id="3.6.5.2"/>
    </reaction>
</comment>
<comment type="caution">
    <text evidence="5">The sequence shown here is derived from an EMBL/GenBank/DDBJ whole genome shotgun (WGS) entry which is preliminary data.</text>
</comment>
<sequence>MRNNAPLRELHVALVGMSGSGKSAIAVKYITKRFIGEYDSTLEDTYCREETVGGQCVMVWLMDTVENASRDEMRWIAWADVYIVVYDVTSQLSFQYAEGLLERIARHEHVLCAREHQPLLIGNKSDLERYRQVSESEGERLAAQHKAYFAECSAASDLRQFTKILHNTIQNYLSGARSPSPRLCSSDSEIVTPRKGAFSSLRSSSRSSQVRAKASKPLVQLQKTPSLIGGAGIELVPRTAYAHATRPAHFTAFLAFQKNNVDNRIDLLLRGAVTKDNQELIDKRLMSDSDRIMRQTIQFRRIATVASENTKHQGYTLVVAEASEELAAAKKLKSRGLRPLPRCCVVDPPPPADLLIRQLFTSR</sequence>
<dbReference type="GO" id="GO:0003925">
    <property type="term" value="F:G protein activity"/>
    <property type="evidence" value="ECO:0007669"/>
    <property type="project" value="UniProtKB-EC"/>
</dbReference>
<dbReference type="SUPFAM" id="SSF52540">
    <property type="entry name" value="P-loop containing nucleoside triphosphate hydrolases"/>
    <property type="match status" value="1"/>
</dbReference>
<evidence type="ECO:0000256" key="1">
    <source>
        <dbReference type="ARBA" id="ARBA00008344"/>
    </source>
</evidence>
<dbReference type="EC" id="3.6.5.2" evidence="2"/>
<dbReference type="OrthoDB" id="18798at2759"/>
<dbReference type="EMBL" id="CAJGYM010000001">
    <property type="protein sequence ID" value="CAD6184112.1"/>
    <property type="molecule type" value="Genomic_DNA"/>
</dbReference>
<dbReference type="Gene3D" id="3.40.50.300">
    <property type="entry name" value="P-loop containing nucleotide triphosphate hydrolases"/>
    <property type="match status" value="1"/>
</dbReference>
<dbReference type="SMART" id="SM00173">
    <property type="entry name" value="RAS"/>
    <property type="match status" value="1"/>
</dbReference>
<dbReference type="GO" id="GO:0005525">
    <property type="term" value="F:GTP binding"/>
    <property type="evidence" value="ECO:0007669"/>
    <property type="project" value="InterPro"/>
</dbReference>
<dbReference type="InterPro" id="IPR027417">
    <property type="entry name" value="P-loop_NTPase"/>
</dbReference>
<organism evidence="5 6">
    <name type="scientific">Caenorhabditis auriculariae</name>
    <dbReference type="NCBI Taxonomy" id="2777116"/>
    <lineage>
        <taxon>Eukaryota</taxon>
        <taxon>Metazoa</taxon>
        <taxon>Ecdysozoa</taxon>
        <taxon>Nematoda</taxon>
        <taxon>Chromadorea</taxon>
        <taxon>Rhabditida</taxon>
        <taxon>Rhabditina</taxon>
        <taxon>Rhabditomorpha</taxon>
        <taxon>Rhabditoidea</taxon>
        <taxon>Rhabditidae</taxon>
        <taxon>Peloderinae</taxon>
        <taxon>Caenorhabditis</taxon>
    </lineage>
</organism>
<dbReference type="PROSITE" id="PS51421">
    <property type="entry name" value="RAS"/>
    <property type="match status" value="1"/>
</dbReference>
<reference evidence="5" key="1">
    <citation type="submission" date="2020-10" db="EMBL/GenBank/DDBJ databases">
        <authorList>
            <person name="Kikuchi T."/>
        </authorList>
    </citation>
    <scope>NUCLEOTIDE SEQUENCE</scope>
    <source>
        <strain evidence="5">NKZ352</strain>
    </source>
</reference>
<dbReference type="PROSITE" id="PS51419">
    <property type="entry name" value="RAB"/>
    <property type="match status" value="1"/>
</dbReference>
<dbReference type="PANTHER" id="PTHR45704">
    <property type="entry name" value="RAS-LIKE FAMILY MEMBER 11"/>
    <property type="match status" value="1"/>
</dbReference>
<gene>
    <name evidence="5" type="ORF">CAUJ_LOCUS31</name>
</gene>
<name>A0A8S1GN78_9PELO</name>
<dbReference type="PRINTS" id="PR00449">
    <property type="entry name" value="RASTRNSFRMNG"/>
</dbReference>
<evidence type="ECO:0000256" key="2">
    <source>
        <dbReference type="ARBA" id="ARBA00011984"/>
    </source>
</evidence>
<dbReference type="Proteomes" id="UP000835052">
    <property type="component" value="Unassembled WGS sequence"/>
</dbReference>
<evidence type="ECO:0000313" key="5">
    <source>
        <dbReference type="EMBL" id="CAD6184112.1"/>
    </source>
</evidence>